<evidence type="ECO:0000256" key="2">
    <source>
        <dbReference type="ARBA" id="ARBA00023136"/>
    </source>
</evidence>
<dbReference type="Gene3D" id="3.30.1330.60">
    <property type="entry name" value="OmpA-like domain"/>
    <property type="match status" value="1"/>
</dbReference>
<dbReference type="SUPFAM" id="SSF103088">
    <property type="entry name" value="OmpA-like"/>
    <property type="match status" value="1"/>
</dbReference>
<dbReference type="CDD" id="cd07185">
    <property type="entry name" value="OmpA_C-like"/>
    <property type="match status" value="1"/>
</dbReference>
<dbReference type="PRINTS" id="PR01021">
    <property type="entry name" value="OMPADOMAIN"/>
</dbReference>
<dbReference type="Pfam" id="PF13441">
    <property type="entry name" value="Gly-zipper_YMGG"/>
    <property type="match status" value="1"/>
</dbReference>
<dbReference type="GO" id="GO:0009279">
    <property type="term" value="C:cell outer membrane"/>
    <property type="evidence" value="ECO:0007669"/>
    <property type="project" value="UniProtKB-SubCell"/>
</dbReference>
<dbReference type="PANTHER" id="PTHR30329">
    <property type="entry name" value="STATOR ELEMENT OF FLAGELLAR MOTOR COMPLEX"/>
    <property type="match status" value="1"/>
</dbReference>
<comment type="subcellular location">
    <subcellularLocation>
        <location evidence="1">Cell outer membrane</location>
    </subcellularLocation>
</comment>
<keyword evidence="8" id="KW-1185">Reference proteome</keyword>
<protein>
    <submittedName>
        <fullName evidence="7">Outer membrane protein, OmpA/MotB family(Modular protein)</fullName>
    </submittedName>
</protein>
<reference evidence="8" key="1">
    <citation type="journal article" date="2010" name="PLoS ONE">
        <title>The complete genome sequence of Cupriavidus metallidurans strain CH34, a master survivalist in harsh and anthropogenic environments.</title>
        <authorList>
            <person name="Janssen P.J."/>
            <person name="Van Houdt R."/>
            <person name="Moors H."/>
            <person name="Monsieurs P."/>
            <person name="Morin N."/>
            <person name="Michaux A."/>
            <person name="Benotmane M.A."/>
            <person name="Leys N."/>
            <person name="Vallaeys T."/>
            <person name="Lapidus A."/>
            <person name="Monchy S."/>
            <person name="Medigue C."/>
            <person name="Taghavi S."/>
            <person name="McCorkle S."/>
            <person name="Dunn J."/>
            <person name="van der Lelie D."/>
            <person name="Mergeay M."/>
        </authorList>
    </citation>
    <scope>NUCLEOTIDE SEQUENCE [LARGE SCALE GENOMIC DNA]</scope>
    <source>
        <strain evidence="8">ATCC 43123 / DSM 2839 / NBRC 102507 / CH34</strain>
    </source>
</reference>
<evidence type="ECO:0000256" key="4">
    <source>
        <dbReference type="PROSITE-ProRule" id="PRU00473"/>
    </source>
</evidence>
<evidence type="ECO:0000256" key="1">
    <source>
        <dbReference type="ARBA" id="ARBA00004442"/>
    </source>
</evidence>
<dbReference type="InterPro" id="IPR036737">
    <property type="entry name" value="OmpA-like_sf"/>
</dbReference>
<dbReference type="PANTHER" id="PTHR30329:SF21">
    <property type="entry name" value="LIPOPROTEIN YIAD-RELATED"/>
    <property type="match status" value="1"/>
</dbReference>
<dbReference type="InterPro" id="IPR006664">
    <property type="entry name" value="OMP_bac"/>
</dbReference>
<dbReference type="InterPro" id="IPR050330">
    <property type="entry name" value="Bact_OuterMem_StrucFunc"/>
</dbReference>
<dbReference type="KEGG" id="rme:Rmet_2768"/>
<evidence type="ECO:0000313" key="7">
    <source>
        <dbReference type="EMBL" id="ABF09641.1"/>
    </source>
</evidence>
<dbReference type="HOGENOM" id="CLU_016890_6_4_4"/>
<dbReference type="PROSITE" id="PS51123">
    <property type="entry name" value="OMPA_2"/>
    <property type="match status" value="1"/>
</dbReference>
<evidence type="ECO:0000313" key="8">
    <source>
        <dbReference type="Proteomes" id="UP000002429"/>
    </source>
</evidence>
<dbReference type="InterPro" id="IPR006690">
    <property type="entry name" value="OMPA-like_CS"/>
</dbReference>
<dbReference type="InterPro" id="IPR006665">
    <property type="entry name" value="OmpA-like"/>
</dbReference>
<dbReference type="Pfam" id="PF00691">
    <property type="entry name" value="OmpA"/>
    <property type="match status" value="1"/>
</dbReference>
<dbReference type="PROSITE" id="PS01068">
    <property type="entry name" value="OMPA_1"/>
    <property type="match status" value="1"/>
</dbReference>
<feature type="compositionally biased region" description="Polar residues" evidence="5">
    <location>
        <begin position="265"/>
        <end position="276"/>
    </location>
</feature>
<evidence type="ECO:0000256" key="3">
    <source>
        <dbReference type="ARBA" id="ARBA00023237"/>
    </source>
</evidence>
<sequence length="294" mass="30587">MPSAELQTITSLTVSGLCTRRHMPIVVRQSWDPACRQAVCGIVLSVFDCIMKVVLPVGGITRQALTCRMALAKHLRESPEGESMNFKLVTVSLVAAAALAGCATEQQTNTAVGTGVGAAVGAGIGNLIGGNTTGTLVGAAVGGALGGATGYNWNAIRGKLNKDTAGTGTQITEQPDGSLKVNIPSQVTFDTDSSTIKPSFRNVLDQVAQTLAQHQDVSANVVGHTDSTGNPQYNMQLSQRRAQSVAGYLGDRGVARTRLSAEGRGQTQPVADNSTEAGRAQNRRVEIFLKPISG</sequence>
<keyword evidence="3" id="KW-0998">Cell outer membrane</keyword>
<dbReference type="AlphaFoldDB" id="Q1LJN5"/>
<keyword evidence="2 4" id="KW-0472">Membrane</keyword>
<evidence type="ECO:0000256" key="5">
    <source>
        <dbReference type="SAM" id="MobiDB-lite"/>
    </source>
</evidence>
<gene>
    <name evidence="7" type="primary">ompA</name>
    <name evidence="7" type="ordered locus">Rmet_2768</name>
</gene>
<feature type="domain" description="OmpA-like" evidence="6">
    <location>
        <begin position="176"/>
        <end position="293"/>
    </location>
</feature>
<dbReference type="InterPro" id="IPR027367">
    <property type="entry name" value="Gly-zipper_YMGG"/>
</dbReference>
<feature type="region of interest" description="Disordered" evidence="5">
    <location>
        <begin position="258"/>
        <end position="282"/>
    </location>
</feature>
<dbReference type="EMBL" id="CP000352">
    <property type="protein sequence ID" value="ABF09641.1"/>
    <property type="molecule type" value="Genomic_DNA"/>
</dbReference>
<name>Q1LJN5_CUPMC</name>
<dbReference type="STRING" id="266264.Rmet_2768"/>
<evidence type="ECO:0000259" key="6">
    <source>
        <dbReference type="PROSITE" id="PS51123"/>
    </source>
</evidence>
<dbReference type="eggNOG" id="COG2885">
    <property type="taxonomic scope" value="Bacteria"/>
</dbReference>
<proteinExistence type="predicted"/>
<organism evidence="7 8">
    <name type="scientific">Cupriavidus metallidurans (strain ATCC 43123 / DSM 2839 / NBRC 102507 / CH34)</name>
    <name type="common">Ralstonia metallidurans</name>
    <dbReference type="NCBI Taxonomy" id="266264"/>
    <lineage>
        <taxon>Bacteria</taxon>
        <taxon>Pseudomonadati</taxon>
        <taxon>Pseudomonadota</taxon>
        <taxon>Betaproteobacteria</taxon>
        <taxon>Burkholderiales</taxon>
        <taxon>Burkholderiaceae</taxon>
        <taxon>Cupriavidus</taxon>
    </lineage>
</organism>
<accession>Q1LJN5</accession>
<dbReference type="Proteomes" id="UP000002429">
    <property type="component" value="Chromosome"/>
</dbReference>
<dbReference type="PRINTS" id="PR01023">
    <property type="entry name" value="NAFLGMOTY"/>
</dbReference>